<keyword evidence="9 13" id="KW-0675">Receptor</keyword>
<keyword evidence="7 13" id="KW-0406">Ion transport</keyword>
<feature type="transmembrane region" description="Helical" evidence="15">
    <location>
        <begin position="847"/>
        <end position="867"/>
    </location>
</feature>
<keyword evidence="3 13" id="KW-0813">Transport</keyword>
<evidence type="ECO:0000256" key="11">
    <source>
        <dbReference type="ARBA" id="ARBA00023286"/>
    </source>
</evidence>
<dbReference type="InterPro" id="IPR001320">
    <property type="entry name" value="Iontro_rcpt_C"/>
</dbReference>
<dbReference type="FunFam" id="3.40.50.2300:FF:000188">
    <property type="entry name" value="Glutamate receptor"/>
    <property type="match status" value="1"/>
</dbReference>
<keyword evidence="11 13" id="KW-1071">Ligand-gated ion channel</keyword>
<feature type="region of interest" description="Disordered" evidence="14">
    <location>
        <begin position="442"/>
        <end position="462"/>
    </location>
</feature>
<dbReference type="CDD" id="cd13686">
    <property type="entry name" value="GluR_Plant"/>
    <property type="match status" value="1"/>
</dbReference>
<comment type="similarity">
    <text evidence="2 13">Belongs to the glutamate-gated ion channel (TC 1.A.10.1) family.</text>
</comment>
<evidence type="ECO:0000256" key="14">
    <source>
        <dbReference type="SAM" id="MobiDB-lite"/>
    </source>
</evidence>
<evidence type="ECO:0000256" key="12">
    <source>
        <dbReference type="ARBA" id="ARBA00023303"/>
    </source>
</evidence>
<comment type="function">
    <text evidence="13">Glutamate-gated receptor that probably acts as non-selective cation channel.</text>
</comment>
<dbReference type="InterPro" id="IPR001828">
    <property type="entry name" value="ANF_lig-bd_rcpt"/>
</dbReference>
<keyword evidence="6 15" id="KW-1133">Transmembrane helix</keyword>
<feature type="transmembrane region" description="Helical" evidence="15">
    <location>
        <begin position="669"/>
        <end position="687"/>
    </location>
</feature>
<keyword evidence="4 15" id="KW-0812">Transmembrane</keyword>
<feature type="transmembrane region" description="Helical" evidence="15">
    <location>
        <begin position="42"/>
        <end position="63"/>
    </location>
</feature>
<feature type="domain" description="Ionotropic glutamate receptor C-terminal" evidence="16">
    <location>
        <begin position="488"/>
        <end position="826"/>
    </location>
</feature>
<evidence type="ECO:0000313" key="18">
    <source>
        <dbReference type="Proteomes" id="UP000811246"/>
    </source>
</evidence>
<dbReference type="AlphaFoldDB" id="A0A922A7R0"/>
<dbReference type="Pfam" id="PF10613">
    <property type="entry name" value="Lig_chan-Glu_bd"/>
    <property type="match status" value="1"/>
</dbReference>
<evidence type="ECO:0000256" key="5">
    <source>
        <dbReference type="ARBA" id="ARBA00022729"/>
    </source>
</evidence>
<dbReference type="EMBL" id="CM031839">
    <property type="protein sequence ID" value="KAG6676613.1"/>
    <property type="molecule type" value="Genomic_DNA"/>
</dbReference>
<comment type="subcellular location">
    <subcellularLocation>
        <location evidence="1">Membrane</location>
        <topology evidence="1">Multi-pass membrane protein</topology>
    </subcellularLocation>
</comment>
<feature type="transmembrane region" description="Helical" evidence="15">
    <location>
        <begin position="609"/>
        <end position="627"/>
    </location>
</feature>
<name>A0A922A7R0_CARIL</name>
<dbReference type="InterPro" id="IPR017103">
    <property type="entry name" value="Iontropic_Glu_rcpt_pln"/>
</dbReference>
<keyword evidence="5" id="KW-0732">Signal</keyword>
<organism evidence="17 18">
    <name type="scientific">Carya illinoinensis</name>
    <name type="common">Pecan</name>
    <dbReference type="NCBI Taxonomy" id="32201"/>
    <lineage>
        <taxon>Eukaryota</taxon>
        <taxon>Viridiplantae</taxon>
        <taxon>Streptophyta</taxon>
        <taxon>Embryophyta</taxon>
        <taxon>Tracheophyta</taxon>
        <taxon>Spermatophyta</taxon>
        <taxon>Magnoliopsida</taxon>
        <taxon>eudicotyledons</taxon>
        <taxon>Gunneridae</taxon>
        <taxon>Pentapetalae</taxon>
        <taxon>rosids</taxon>
        <taxon>fabids</taxon>
        <taxon>Fagales</taxon>
        <taxon>Juglandaceae</taxon>
        <taxon>Carya</taxon>
    </lineage>
</organism>
<evidence type="ECO:0000259" key="16">
    <source>
        <dbReference type="SMART" id="SM00079"/>
    </source>
</evidence>
<dbReference type="Proteomes" id="UP000811246">
    <property type="component" value="Chromosome 15"/>
</dbReference>
<evidence type="ECO:0000256" key="6">
    <source>
        <dbReference type="ARBA" id="ARBA00022989"/>
    </source>
</evidence>
<dbReference type="InterPro" id="IPR015683">
    <property type="entry name" value="Ionotropic_Glu_rcpt"/>
</dbReference>
<dbReference type="GO" id="GO:0016020">
    <property type="term" value="C:membrane"/>
    <property type="evidence" value="ECO:0007669"/>
    <property type="project" value="UniProtKB-SubCell"/>
</dbReference>
<sequence>MIVCYIPIIKTQTVATLDVQQQESQMPFPLVTVSAVPRPWPFFFFFPVVLVICCLLCASINGAEANNKTVMSMGIITDVNTRIGKEEKTAMEIAVQNYNTNSKSHQLSLHFRHALRVASAAEEMIRDQKVKVIIGMHAWPEAALVADVGRQARVPVISFAAPAINPPLMPLLWPFLIQMAKNGSEQIQCIADIVHAYNWQRVIAIYEDEGYGSNAGMLALLSEALQNVGSEIEYRLVLPPFSSVNDPGRVVQEELIKLNKTQSRVFIVLDSSLEMATYLFREAKQMGLVGRDSAWIISDSITSLLDSVNNSVISSMEGAIGIKTYYSENGNEYGDFYAHFRKIFRDKYPEEDNRDPGIYALRAYDSLRVVTQAIERMTTYTSSPKKLLDNMFLSNFSGLSGKIHFEGGQLLDSSTLRIVNVIGKGCKEIDFWTPEFGFSLSPSKEKGEEKNRRGNASNPANTLSGPVFWPGNLNRTPTGWEMPTDAKPLKIAVPGIATFDEFVKVTYGEKPNLNKYNGFCIQVFLRVRDLLRYDLPFEFEAHNGSYNDLIYGVYNKTYDAVIGDFTILSKRLQYVDFTLPYAESSMEMMVPAKPEWSALMFTVPFTWELWVATGAILIYTMLIVWFLEHQSNPEFSGPWKSQISTALWFTISSLFFAHREKIHNNSTRVVIVVWLFVVLVLTSSYTASLSSMLTVQQLQPTFTDIQWLKKNNLKVGCSGNSFVKEYVENVLKFSPENIMDVKNEYKYLEEFQSNNISAAFLELPYVKVFLNKYCKGYSGTMPINRYGGLAFAFQKGSPIVKDFSEAILNLSESGDLKSLEDQWLTPPHECSTNLNSNTSNSLRLQSFLVLYLVYFSTSTICLLLSLIHFPINHRRHQDAYEGNVTPADESVWKNVVRLVRYFEIHMRGRDATPTDTYDQGVWKKAVELIRQFHTKNPGRAPILAGTLTTAEEGTSDVVERRINVF</sequence>
<evidence type="ECO:0000256" key="9">
    <source>
        <dbReference type="ARBA" id="ARBA00023170"/>
    </source>
</evidence>
<evidence type="ECO:0000256" key="10">
    <source>
        <dbReference type="ARBA" id="ARBA00023180"/>
    </source>
</evidence>
<dbReference type="Pfam" id="PF00060">
    <property type="entry name" value="Lig_chan"/>
    <property type="match status" value="1"/>
</dbReference>
<evidence type="ECO:0000256" key="3">
    <source>
        <dbReference type="ARBA" id="ARBA00022448"/>
    </source>
</evidence>
<evidence type="ECO:0000256" key="2">
    <source>
        <dbReference type="ARBA" id="ARBA00008685"/>
    </source>
</evidence>
<dbReference type="GO" id="GO:0015276">
    <property type="term" value="F:ligand-gated monoatomic ion channel activity"/>
    <property type="evidence" value="ECO:0007669"/>
    <property type="project" value="InterPro"/>
</dbReference>
<dbReference type="PIRSF" id="PIRSF037090">
    <property type="entry name" value="Iontro_Glu-like_rcpt_pln"/>
    <property type="match status" value="1"/>
</dbReference>
<dbReference type="FunFam" id="1.10.287.70:FF:000037">
    <property type="entry name" value="Glutamate receptor"/>
    <property type="match status" value="1"/>
</dbReference>
<evidence type="ECO:0000256" key="4">
    <source>
        <dbReference type="ARBA" id="ARBA00022692"/>
    </source>
</evidence>
<keyword evidence="8 13" id="KW-0472">Membrane</keyword>
<evidence type="ECO:0000256" key="7">
    <source>
        <dbReference type="ARBA" id="ARBA00023065"/>
    </source>
</evidence>
<dbReference type="Pfam" id="PF01094">
    <property type="entry name" value="ANF_receptor"/>
    <property type="match status" value="1"/>
</dbReference>
<reference evidence="17" key="1">
    <citation type="submission" date="2021-01" db="EMBL/GenBank/DDBJ databases">
        <authorList>
            <person name="Lovell J.T."/>
            <person name="Bentley N."/>
            <person name="Bhattarai G."/>
            <person name="Jenkins J.W."/>
            <person name="Sreedasyam A."/>
            <person name="Alarcon Y."/>
            <person name="Bock C."/>
            <person name="Boston L."/>
            <person name="Carlson J."/>
            <person name="Cervantes K."/>
            <person name="Clermont K."/>
            <person name="Krom N."/>
            <person name="Kubenka K."/>
            <person name="Mamidi S."/>
            <person name="Mattison C."/>
            <person name="Monteros M."/>
            <person name="Pisani C."/>
            <person name="Plott C."/>
            <person name="Rajasekar S."/>
            <person name="Rhein H.S."/>
            <person name="Rohla C."/>
            <person name="Song M."/>
            <person name="Hilaire R.S."/>
            <person name="Shu S."/>
            <person name="Wells L."/>
            <person name="Wang X."/>
            <person name="Webber J."/>
            <person name="Heerema R.J."/>
            <person name="Klein P."/>
            <person name="Conner P."/>
            <person name="Grauke L."/>
            <person name="Grimwood J."/>
            <person name="Schmutz J."/>
            <person name="Randall J.J."/>
        </authorList>
    </citation>
    <scope>NUCLEOTIDE SEQUENCE</scope>
    <source>
        <tissue evidence="17">Leaf</tissue>
    </source>
</reference>
<dbReference type="CDD" id="cd19990">
    <property type="entry name" value="PBP1_GABAb_receptor_plant"/>
    <property type="match status" value="1"/>
</dbReference>
<dbReference type="InterPro" id="IPR044440">
    <property type="entry name" value="GABAb_receptor_plant_PBP1"/>
</dbReference>
<dbReference type="SMART" id="SM00079">
    <property type="entry name" value="PBPe"/>
    <property type="match status" value="1"/>
</dbReference>
<evidence type="ECO:0000256" key="15">
    <source>
        <dbReference type="SAM" id="Phobius"/>
    </source>
</evidence>
<dbReference type="InterPro" id="IPR019594">
    <property type="entry name" value="Glu/Gly-bd"/>
</dbReference>
<dbReference type="PANTHER" id="PTHR18966">
    <property type="entry name" value="IONOTROPIC GLUTAMATE RECEPTOR"/>
    <property type="match status" value="1"/>
</dbReference>
<proteinExistence type="inferred from homology"/>
<evidence type="ECO:0000256" key="1">
    <source>
        <dbReference type="ARBA" id="ARBA00004141"/>
    </source>
</evidence>
<accession>A0A922A7R0</accession>
<keyword evidence="10" id="KW-0325">Glycoprotein</keyword>
<protein>
    <recommendedName>
        <fullName evidence="13">Glutamate receptor</fullName>
    </recommendedName>
</protein>
<gene>
    <name evidence="17" type="ORF">I3842_15G160400</name>
</gene>
<feature type="compositionally biased region" description="Basic and acidic residues" evidence="14">
    <location>
        <begin position="443"/>
        <end position="452"/>
    </location>
</feature>
<evidence type="ECO:0000256" key="8">
    <source>
        <dbReference type="ARBA" id="ARBA00023136"/>
    </source>
</evidence>
<evidence type="ECO:0000256" key="13">
    <source>
        <dbReference type="PIRNR" id="PIRNR037090"/>
    </source>
</evidence>
<comment type="caution">
    <text evidence="17">The sequence shown here is derived from an EMBL/GenBank/DDBJ whole genome shotgun (WGS) entry which is preliminary data.</text>
</comment>
<keyword evidence="12 13" id="KW-0407">Ion channel</keyword>
<evidence type="ECO:0000313" key="17">
    <source>
        <dbReference type="EMBL" id="KAG6676613.1"/>
    </source>
</evidence>